<keyword evidence="8" id="KW-1185">Reference proteome</keyword>
<feature type="transmembrane region" description="Helical" evidence="6">
    <location>
        <begin position="167"/>
        <end position="185"/>
    </location>
</feature>
<dbReference type="GO" id="GO:0016409">
    <property type="term" value="F:palmitoyltransferase activity"/>
    <property type="evidence" value="ECO:0007669"/>
    <property type="project" value="TreeGrafter"/>
</dbReference>
<dbReference type="InterPro" id="IPR051085">
    <property type="entry name" value="MB_O-acyltransferase"/>
</dbReference>
<feature type="transmembrane region" description="Helical" evidence="6">
    <location>
        <begin position="335"/>
        <end position="353"/>
    </location>
</feature>
<keyword evidence="2 6" id="KW-0812">Transmembrane</keyword>
<dbReference type="AlphaFoldDB" id="A0A8J2JVZ1"/>
<organism evidence="7 8">
    <name type="scientific">Allacma fusca</name>
    <dbReference type="NCBI Taxonomy" id="39272"/>
    <lineage>
        <taxon>Eukaryota</taxon>
        <taxon>Metazoa</taxon>
        <taxon>Ecdysozoa</taxon>
        <taxon>Arthropoda</taxon>
        <taxon>Hexapoda</taxon>
        <taxon>Collembola</taxon>
        <taxon>Symphypleona</taxon>
        <taxon>Sminthuridae</taxon>
        <taxon>Allacma</taxon>
    </lineage>
</organism>
<dbReference type="EMBL" id="CAJVCH010094688">
    <property type="protein sequence ID" value="CAG7723015.1"/>
    <property type="molecule type" value="Genomic_DNA"/>
</dbReference>
<gene>
    <name evidence="7" type="ORF">AFUS01_LOCUS12122</name>
</gene>
<evidence type="ECO:0000256" key="5">
    <source>
        <dbReference type="ARBA" id="ARBA00038268"/>
    </source>
</evidence>
<comment type="similarity">
    <text evidence="5">Belongs to the membrane-bound acyltransferase family. HHAT subfamily.</text>
</comment>
<feature type="transmembrane region" description="Helical" evidence="6">
    <location>
        <begin position="130"/>
        <end position="147"/>
    </location>
</feature>
<evidence type="ECO:0000256" key="2">
    <source>
        <dbReference type="ARBA" id="ARBA00022692"/>
    </source>
</evidence>
<proteinExistence type="inferred from homology"/>
<sequence>MNQVTLTERIKPKDSSEITDEFKKIAPRDQSNCCDGILKAKNFPGLEETSSELNDRIYRWTFIPRVMSAALWPIILIYSTYKIYLETTDSKFDLFHRTYPGIFTNVTGRGVDKFDHLWFVLSGDFFGKCYLWYGFYGGFARLIQIYMPQALPTFSMLLSFGFVSYLMGFRILAFFLLELVVFWIVQRLRSKLALWMTVVGYLYFMSHGYYEKLLLDENPSVITYYMFTVIGWIHARCISFYYDTWNRPNRSSLASLYTSAQFCFYFPLTVWGPLEYFERYEKYILLPSKFGKSTEVVKQELLRMIVKLGRFIFWALVNELLLHYVYFTYLSYHPVYLETINFWALIGILYWLGQFLQLKYLVLNGIPGVIAEADGLPMLPLPKCVACIHRFSNLWKSIDRGMYNWFIRYCYSPVLEIIARVDKTNGLQPEFQRILASLPAFLFVYTWHAWELRILIWASLNFFCVSAERIGGFLKNKINQKYNVAPAIWDVLIEPMVNIPFLTISCCSSGLFSSSIATGKVMAYRIPQGYQFIVIGWGYTHLGVLIDTWPKVREVVFRRSKSHHEN</sequence>
<feature type="transmembrane region" description="Helical" evidence="6">
    <location>
        <begin position="192"/>
        <end position="210"/>
    </location>
</feature>
<feature type="transmembrane region" description="Helical" evidence="6">
    <location>
        <begin position="222"/>
        <end position="242"/>
    </location>
</feature>
<accession>A0A8J2JVZ1</accession>
<feature type="transmembrane region" description="Helical" evidence="6">
    <location>
        <begin position="311"/>
        <end position="329"/>
    </location>
</feature>
<comment type="subcellular location">
    <subcellularLocation>
        <location evidence="1">Membrane</location>
        <topology evidence="1">Multi-pass membrane protein</topology>
    </subcellularLocation>
</comment>
<evidence type="ECO:0000256" key="1">
    <source>
        <dbReference type="ARBA" id="ARBA00004141"/>
    </source>
</evidence>
<evidence type="ECO:0000256" key="3">
    <source>
        <dbReference type="ARBA" id="ARBA00022989"/>
    </source>
</evidence>
<dbReference type="InterPro" id="IPR004299">
    <property type="entry name" value="MBOAT_fam"/>
</dbReference>
<dbReference type="PANTHER" id="PTHR13285">
    <property type="entry name" value="ACYLTRANSFERASE"/>
    <property type="match status" value="1"/>
</dbReference>
<dbReference type="OrthoDB" id="420606at2759"/>
<keyword evidence="3 6" id="KW-1133">Transmembrane helix</keyword>
<dbReference type="PANTHER" id="PTHR13285:SF18">
    <property type="entry name" value="PROTEIN-CYSTEINE N-PALMITOYLTRANSFERASE RASP"/>
    <property type="match status" value="1"/>
</dbReference>
<keyword evidence="4 6" id="KW-0472">Membrane</keyword>
<reference evidence="7" key="1">
    <citation type="submission" date="2021-06" db="EMBL/GenBank/DDBJ databases">
        <authorList>
            <person name="Hodson N. C."/>
            <person name="Mongue J. A."/>
            <person name="Jaron S. K."/>
        </authorList>
    </citation>
    <scope>NUCLEOTIDE SEQUENCE</scope>
</reference>
<dbReference type="GO" id="GO:0005783">
    <property type="term" value="C:endoplasmic reticulum"/>
    <property type="evidence" value="ECO:0007669"/>
    <property type="project" value="TreeGrafter"/>
</dbReference>
<dbReference type="GO" id="GO:0016020">
    <property type="term" value="C:membrane"/>
    <property type="evidence" value="ECO:0007669"/>
    <property type="project" value="UniProtKB-SubCell"/>
</dbReference>
<protein>
    <submittedName>
        <fullName evidence="7">Uncharacterized protein</fullName>
    </submittedName>
</protein>
<evidence type="ECO:0000313" key="7">
    <source>
        <dbReference type="EMBL" id="CAG7723015.1"/>
    </source>
</evidence>
<dbReference type="Pfam" id="PF03062">
    <property type="entry name" value="MBOAT"/>
    <property type="match status" value="1"/>
</dbReference>
<evidence type="ECO:0000256" key="4">
    <source>
        <dbReference type="ARBA" id="ARBA00023136"/>
    </source>
</evidence>
<evidence type="ECO:0000256" key="6">
    <source>
        <dbReference type="SAM" id="Phobius"/>
    </source>
</evidence>
<comment type="caution">
    <text evidence="7">The sequence shown here is derived from an EMBL/GenBank/DDBJ whole genome shotgun (WGS) entry which is preliminary data.</text>
</comment>
<dbReference type="Proteomes" id="UP000708208">
    <property type="component" value="Unassembled WGS sequence"/>
</dbReference>
<evidence type="ECO:0000313" key="8">
    <source>
        <dbReference type="Proteomes" id="UP000708208"/>
    </source>
</evidence>
<name>A0A8J2JVZ1_9HEXA</name>